<evidence type="ECO:0000313" key="4">
    <source>
        <dbReference type="EMBL" id="OGN07315.1"/>
    </source>
</evidence>
<dbReference type="InterPro" id="IPR016047">
    <property type="entry name" value="M23ase_b-sheet_dom"/>
</dbReference>
<gene>
    <name evidence="4" type="ORF">A3B86_00995</name>
</gene>
<dbReference type="Pfam" id="PF01551">
    <property type="entry name" value="Peptidase_M23"/>
    <property type="match status" value="1"/>
</dbReference>
<accession>A0A1F8F2E4</accession>
<dbReference type="Proteomes" id="UP000176834">
    <property type="component" value="Unassembled WGS sequence"/>
</dbReference>
<protein>
    <recommendedName>
        <fullName evidence="3">M23ase beta-sheet core domain-containing protein</fullName>
    </recommendedName>
</protein>
<dbReference type="PANTHER" id="PTHR21666:SF270">
    <property type="entry name" value="MUREIN HYDROLASE ACTIVATOR ENVC"/>
    <property type="match status" value="1"/>
</dbReference>
<dbReference type="GO" id="GO:0004222">
    <property type="term" value="F:metalloendopeptidase activity"/>
    <property type="evidence" value="ECO:0007669"/>
    <property type="project" value="TreeGrafter"/>
</dbReference>
<name>A0A1F8F2E4_9BACT</name>
<reference evidence="4 5" key="1">
    <citation type="journal article" date="2016" name="Nat. Commun.">
        <title>Thousands of microbial genomes shed light on interconnected biogeochemical processes in an aquifer system.</title>
        <authorList>
            <person name="Anantharaman K."/>
            <person name="Brown C.T."/>
            <person name="Hug L.A."/>
            <person name="Sharon I."/>
            <person name="Castelle C.J."/>
            <person name="Probst A.J."/>
            <person name="Thomas B.C."/>
            <person name="Singh A."/>
            <person name="Wilkins M.J."/>
            <person name="Karaoz U."/>
            <person name="Brodie E.L."/>
            <person name="Williams K.H."/>
            <person name="Hubbard S.S."/>
            <person name="Banfield J.F."/>
        </authorList>
    </citation>
    <scope>NUCLEOTIDE SEQUENCE [LARGE SCALE GENOMIC DNA]</scope>
</reference>
<evidence type="ECO:0000256" key="1">
    <source>
        <dbReference type="SAM" id="Coils"/>
    </source>
</evidence>
<feature type="coiled-coil region" evidence="1">
    <location>
        <begin position="30"/>
        <end position="85"/>
    </location>
</feature>
<dbReference type="AlphaFoldDB" id="A0A1F8F2E4"/>
<evidence type="ECO:0000256" key="2">
    <source>
        <dbReference type="SAM" id="SignalP"/>
    </source>
</evidence>
<dbReference type="Gene3D" id="6.10.250.3150">
    <property type="match status" value="1"/>
</dbReference>
<dbReference type="InterPro" id="IPR011055">
    <property type="entry name" value="Dup_hybrid_motif"/>
</dbReference>
<evidence type="ECO:0000313" key="5">
    <source>
        <dbReference type="Proteomes" id="UP000176834"/>
    </source>
</evidence>
<organism evidence="4 5">
    <name type="scientific">Candidatus Yanofskybacteria bacterium RIFCSPHIGHO2_02_FULL_38_22b</name>
    <dbReference type="NCBI Taxonomy" id="1802673"/>
    <lineage>
        <taxon>Bacteria</taxon>
        <taxon>Candidatus Yanofskyibacteriota</taxon>
    </lineage>
</organism>
<dbReference type="Gene3D" id="2.70.70.10">
    <property type="entry name" value="Glucose Permease (Domain IIA)"/>
    <property type="match status" value="1"/>
</dbReference>
<dbReference type="SUPFAM" id="SSF51261">
    <property type="entry name" value="Duplicated hybrid motif"/>
    <property type="match status" value="1"/>
</dbReference>
<proteinExistence type="predicted"/>
<keyword evidence="1" id="KW-0175">Coiled coil</keyword>
<dbReference type="CDD" id="cd12797">
    <property type="entry name" value="M23_peptidase"/>
    <property type="match status" value="1"/>
</dbReference>
<dbReference type="PANTHER" id="PTHR21666">
    <property type="entry name" value="PEPTIDASE-RELATED"/>
    <property type="match status" value="1"/>
</dbReference>
<feature type="chain" id="PRO_5009535456" description="M23ase beta-sheet core domain-containing protein" evidence="2">
    <location>
        <begin position="26"/>
        <end position="423"/>
    </location>
</feature>
<feature type="domain" description="M23ase beta-sheet core" evidence="3">
    <location>
        <begin position="306"/>
        <end position="395"/>
    </location>
</feature>
<comment type="caution">
    <text evidence="4">The sequence shown here is derived from an EMBL/GenBank/DDBJ whole genome shotgun (WGS) entry which is preliminary data.</text>
</comment>
<dbReference type="EMBL" id="MGJN01000007">
    <property type="protein sequence ID" value="OGN07315.1"/>
    <property type="molecule type" value="Genomic_DNA"/>
</dbReference>
<feature type="signal peptide" evidence="2">
    <location>
        <begin position="1"/>
        <end position="25"/>
    </location>
</feature>
<keyword evidence="2" id="KW-0732">Signal</keyword>
<dbReference type="InterPro" id="IPR050570">
    <property type="entry name" value="Cell_wall_metabolism_enzyme"/>
</dbReference>
<sequence>MKQRKNWNHKIIVSLLLTTSYLLLANVSDAQTDSERIAELQKQIEALEKEADLYRGNIASEQAKAKSLQGEISILNNQISKIQAQINITSKNIDKTRIEILGLDSEIVDTQKRIEYKKDTIGRLLSEVYRQDNENLLLVLLKNLNISNFFIKTQALASVNTSLLGLIDELRGEKDILETQKSGSEVKKQELEDFNYKQKLQNNSLTQTKTGKNQLLTQTKGQEAQYQAMLAEVERRKSLFFTELKEIETKVIQGGLYLLHVKAENIPPKKTKLFQWPEDDYRITQGYGCTAYARCNRSRGPYGGAPHNGLDMASGYASPIKSIGDGEIIANGKNDGWGNWVAIKHPPYNLVSLYGHMSAFEFLQVGTQVRAGQIIGYEGATGNATGSHVHLSLYKEFFTYVKEKNGQLYFNYFDGSINPLDYL</sequence>
<evidence type="ECO:0000259" key="3">
    <source>
        <dbReference type="Pfam" id="PF01551"/>
    </source>
</evidence>